<evidence type="ECO:0000313" key="2">
    <source>
        <dbReference type="Proteomes" id="UP000076480"/>
    </source>
</evidence>
<dbReference type="EMBL" id="JYDC01000038">
    <property type="protein sequence ID" value="KZL41056.1"/>
    <property type="molecule type" value="Genomic_DNA"/>
</dbReference>
<accession>A0A161VID0</accession>
<protein>
    <submittedName>
        <fullName evidence="1">Uncharacterized protein</fullName>
    </submittedName>
</protein>
<reference evidence="1 2" key="1">
    <citation type="submission" date="2015-02" db="EMBL/GenBank/DDBJ databases">
        <title>Draft genome sequence of Lactobacillus collinoides CUPV2371 isolated from a natural cider, the first genome sequence of a strain of this species.</title>
        <authorList>
            <person name="Puertas A.I."/>
            <person name="Spano G."/>
            <person name="Capozzi V."/>
            <person name="Lamontanara A."/>
            <person name="Orru L."/>
            <person name="Duenas M.T."/>
        </authorList>
    </citation>
    <scope>NUCLEOTIDE SEQUENCE [LARGE SCALE GENOMIC DNA]</scope>
    <source>
        <strain evidence="1 2">237</strain>
    </source>
</reference>
<dbReference type="AlphaFoldDB" id="A0A161VID0"/>
<evidence type="ECO:0000313" key="1">
    <source>
        <dbReference type="EMBL" id="KZL41056.1"/>
    </source>
</evidence>
<proteinExistence type="predicted"/>
<name>A0A161VID0_SECCO</name>
<gene>
    <name evidence="1" type="ORF">TY91_07325</name>
</gene>
<dbReference type="Proteomes" id="UP000076480">
    <property type="component" value="Unassembled WGS sequence"/>
</dbReference>
<organism evidence="1 2">
    <name type="scientific">Secundilactobacillus collinoides</name>
    <name type="common">Lactobacillus collinoides</name>
    <dbReference type="NCBI Taxonomy" id="33960"/>
    <lineage>
        <taxon>Bacteria</taxon>
        <taxon>Bacillati</taxon>
        <taxon>Bacillota</taxon>
        <taxon>Bacilli</taxon>
        <taxon>Lactobacillales</taxon>
        <taxon>Lactobacillaceae</taxon>
        <taxon>Secundilactobacillus</taxon>
    </lineage>
</organism>
<sequence>MKAGIETWFESCTAIDPWMIIRFDDRNEEETKKETLAEFGFCRVSFFSFLLGTLGSVLFRSFAFADRATLLTVFAVKDLT</sequence>
<dbReference type="PATRIC" id="fig|33960.6.peg.2026"/>
<comment type="caution">
    <text evidence="1">The sequence shown here is derived from an EMBL/GenBank/DDBJ whole genome shotgun (WGS) entry which is preliminary data.</text>
</comment>
<keyword evidence="2" id="KW-1185">Reference proteome</keyword>